<sequence length="116" mass="13563">MSTVYERIKEIRTRLGISQVEFSERIFIGKSFYGDIEIGKKKVNKRIIFIISKQFNVNEEWISTGEGEMFTDNPPDIRKEKLLNIYNQLEGSLRECLVEQSGVLLKFQKENNNKKG</sequence>
<dbReference type="eggNOG" id="COG1396">
    <property type="taxonomic scope" value="Bacteria"/>
</dbReference>
<dbReference type="PROSITE" id="PS50943">
    <property type="entry name" value="HTH_CROC1"/>
    <property type="match status" value="1"/>
</dbReference>
<protein>
    <submittedName>
        <fullName evidence="2">Helix-turn-helix domain protein</fullName>
    </submittedName>
</protein>
<dbReference type="OrthoDB" id="345807at2"/>
<evidence type="ECO:0000313" key="3">
    <source>
        <dbReference type="Proteomes" id="UP000009223"/>
    </source>
</evidence>
<organism evidence="2 3">
    <name type="scientific">Treponema primitia (strain ATCC BAA-887 / DSM 12427 / ZAS-2)</name>
    <dbReference type="NCBI Taxonomy" id="545694"/>
    <lineage>
        <taxon>Bacteria</taxon>
        <taxon>Pseudomonadati</taxon>
        <taxon>Spirochaetota</taxon>
        <taxon>Spirochaetia</taxon>
        <taxon>Spirochaetales</taxon>
        <taxon>Treponemataceae</taxon>
        <taxon>Treponema</taxon>
    </lineage>
</organism>
<dbReference type="Gene3D" id="1.10.260.40">
    <property type="entry name" value="lambda repressor-like DNA-binding domains"/>
    <property type="match status" value="1"/>
</dbReference>
<keyword evidence="3" id="KW-1185">Reference proteome</keyword>
<evidence type="ECO:0000259" key="1">
    <source>
        <dbReference type="PROSITE" id="PS50943"/>
    </source>
</evidence>
<dbReference type="Pfam" id="PF01381">
    <property type="entry name" value="HTH_3"/>
    <property type="match status" value="1"/>
</dbReference>
<accession>F5YQ66</accession>
<dbReference type="SUPFAM" id="SSF47413">
    <property type="entry name" value="lambda repressor-like DNA-binding domains"/>
    <property type="match status" value="1"/>
</dbReference>
<dbReference type="HOGENOM" id="CLU_066192_5_1_12"/>
<dbReference type="SMART" id="SM00530">
    <property type="entry name" value="HTH_XRE"/>
    <property type="match status" value="1"/>
</dbReference>
<name>F5YQ66_TREPZ</name>
<dbReference type="KEGG" id="tpi:TREPR_1430"/>
<evidence type="ECO:0000313" key="2">
    <source>
        <dbReference type="EMBL" id="AEF86781.1"/>
    </source>
</evidence>
<feature type="domain" description="HTH cro/C1-type" evidence="1">
    <location>
        <begin position="8"/>
        <end position="62"/>
    </location>
</feature>
<dbReference type="CDD" id="cd00093">
    <property type="entry name" value="HTH_XRE"/>
    <property type="match status" value="1"/>
</dbReference>
<dbReference type="Proteomes" id="UP000009223">
    <property type="component" value="Chromosome"/>
</dbReference>
<gene>
    <name evidence="2" type="ordered locus">TREPR_1430</name>
</gene>
<dbReference type="GO" id="GO:0003677">
    <property type="term" value="F:DNA binding"/>
    <property type="evidence" value="ECO:0007669"/>
    <property type="project" value="InterPro"/>
</dbReference>
<proteinExistence type="predicted"/>
<dbReference type="InterPro" id="IPR010982">
    <property type="entry name" value="Lambda_DNA-bd_dom_sf"/>
</dbReference>
<reference evidence="2 3" key="2">
    <citation type="journal article" date="2011" name="ISME J.">
        <title>RNA-seq reveals cooperative metabolic interactions between two termite-gut spirochete species in co-culture.</title>
        <authorList>
            <person name="Rosenthal A.Z."/>
            <person name="Matson E.G."/>
            <person name="Eldar A."/>
            <person name="Leadbetter J.R."/>
        </authorList>
    </citation>
    <scope>NUCLEOTIDE SEQUENCE [LARGE SCALE GENOMIC DNA]</scope>
    <source>
        <strain evidence="3">ATCC BAA-887 / DSM 12427 / ZAS-2</strain>
    </source>
</reference>
<dbReference type="RefSeq" id="WP_015708668.1">
    <property type="nucleotide sequence ID" value="NC_015578.1"/>
</dbReference>
<dbReference type="AlphaFoldDB" id="F5YQ66"/>
<dbReference type="EMBL" id="CP001843">
    <property type="protein sequence ID" value="AEF86781.1"/>
    <property type="molecule type" value="Genomic_DNA"/>
</dbReference>
<reference evidence="3" key="1">
    <citation type="submission" date="2009-12" db="EMBL/GenBank/DDBJ databases">
        <title>Complete sequence of Treponema primitia strain ZAS-2.</title>
        <authorList>
            <person name="Tetu S.G."/>
            <person name="Matson E."/>
            <person name="Ren Q."/>
            <person name="Seshadri R."/>
            <person name="Elbourne L."/>
            <person name="Hassan K.A."/>
            <person name="Durkin A."/>
            <person name="Radune D."/>
            <person name="Mohamoud Y."/>
            <person name="Shay R."/>
            <person name="Jin S."/>
            <person name="Zhang X."/>
            <person name="Lucey K."/>
            <person name="Ballor N.R."/>
            <person name="Ottesen E."/>
            <person name="Rosenthal R."/>
            <person name="Allen A."/>
            <person name="Leadbetter J.R."/>
            <person name="Paulsen I.T."/>
        </authorList>
    </citation>
    <scope>NUCLEOTIDE SEQUENCE [LARGE SCALE GENOMIC DNA]</scope>
    <source>
        <strain evidence="3">ATCC BAA-887 / DSM 12427 / ZAS-2</strain>
    </source>
</reference>
<dbReference type="InterPro" id="IPR001387">
    <property type="entry name" value="Cro/C1-type_HTH"/>
</dbReference>